<dbReference type="GO" id="GO:0031514">
    <property type="term" value="C:motile cilium"/>
    <property type="evidence" value="ECO:0007669"/>
    <property type="project" value="TreeGrafter"/>
</dbReference>
<evidence type="ECO:0000313" key="4">
    <source>
        <dbReference type="EMBL" id="SOQ38588.1"/>
    </source>
</evidence>
<organism evidence="4">
    <name type="scientific">Spodoptera frugiperda</name>
    <name type="common">Fall armyworm</name>
    <dbReference type="NCBI Taxonomy" id="7108"/>
    <lineage>
        <taxon>Eukaryota</taxon>
        <taxon>Metazoa</taxon>
        <taxon>Ecdysozoa</taxon>
        <taxon>Arthropoda</taxon>
        <taxon>Hexapoda</taxon>
        <taxon>Insecta</taxon>
        <taxon>Pterygota</taxon>
        <taxon>Neoptera</taxon>
        <taxon>Endopterygota</taxon>
        <taxon>Lepidoptera</taxon>
        <taxon>Glossata</taxon>
        <taxon>Ditrysia</taxon>
        <taxon>Noctuoidea</taxon>
        <taxon>Noctuidae</taxon>
        <taxon>Amphipyrinae</taxon>
        <taxon>Spodoptera</taxon>
    </lineage>
</organism>
<keyword evidence="2" id="KW-0802">TPR repeat</keyword>
<evidence type="ECO:0000256" key="2">
    <source>
        <dbReference type="ARBA" id="ARBA00022803"/>
    </source>
</evidence>
<dbReference type="GO" id="GO:0060271">
    <property type="term" value="P:cilium assembly"/>
    <property type="evidence" value="ECO:0007669"/>
    <property type="project" value="TreeGrafter"/>
</dbReference>
<dbReference type="InterPro" id="IPR011990">
    <property type="entry name" value="TPR-like_helical_dom_sf"/>
</dbReference>
<accession>A0A2H1VCK9</accession>
<gene>
    <name evidence="4" type="ORF">SFRICE_002606</name>
</gene>
<reference evidence="4" key="1">
    <citation type="submission" date="2016-07" db="EMBL/GenBank/DDBJ databases">
        <authorList>
            <person name="Bretaudeau A."/>
        </authorList>
    </citation>
    <scope>NUCLEOTIDE SEQUENCE</scope>
    <source>
        <strain evidence="4">Rice</strain>
        <tissue evidence="4">Whole body</tissue>
    </source>
</reference>
<dbReference type="EMBL" id="ODYU01001839">
    <property type="protein sequence ID" value="SOQ38588.1"/>
    <property type="molecule type" value="Genomic_DNA"/>
</dbReference>
<proteinExistence type="predicted"/>
<feature type="region of interest" description="Disordered" evidence="3">
    <location>
        <begin position="406"/>
        <end position="431"/>
    </location>
</feature>
<name>A0A2H1VCK9_SPOFR</name>
<dbReference type="InterPro" id="IPR052628">
    <property type="entry name" value="CFAP70"/>
</dbReference>
<dbReference type="AlphaFoldDB" id="A0A2H1VCK9"/>
<sequence>MMRKKSIRESRTASIISQHRASLIQKSLETPAPPNDTLHIKIKSLRTSDQEPKHFAIKVTFFDQLLVHAIIKSIGSRDEEPDHFIANGTFAYDPSDYEKMCLLADNPLVVHIQPLRNIDVNKSSVSMDIGNFIKISHTASINCCNVDILPIFIGSDEEQKMCIRKRLEPMVPPATLNAKSWDTLPLLTMELDLERDPLNKFHHRLLQNANWMKITLIGSYNMFIPFEKEYLYTAATKAPLYGESKLGLVTFSQGVREPRRFKCMDFYPKWESLRSIGELFTKSDVKLQCKLEDLLNDDNIDIPYYLNQILPYHTCVWGSFHRTLMLLDDYEQWLWRHIRSYKWPLEIHIYGETGGYSFMAFINLFQLLFPGEHTVRIAVPLKWVDGVAMMKECGCELLLTPNEKPPVITDVTGGQTPPAKTKGSSRGATESMVTSVSTLNETQYRPTGSDANDAFVFVEVQFGRPLKAIFKPPKVLKEEITAMLTEMELEAPRNRACTGRGQPESDWQKTIRAAANALRKVPYYGKSFLLILRVTEFCTFNRQLSETRTRVELTTSFWQNAAIYVNNNFIVKQYLDSDEKFEELVMMAHACLMRSAAAMLIPGNTWHDIDPVLRAARHARQMQDYTHAMELYLQLVVDKPKYPHYWRELSTCMKDLDKDWAIVCLNKAIVLDPRSPLTLLSKGAMLFEDDPTEAEPFFFAILEFNPYWTIGWVITSVYFYERELYHLSDTIMQYANKLRGEQHHETQFSRSWERELGDWWDSTPLLPGMSLYYEAADLLLRLRAVPLAEACLARLLSETVETTAYYHLVGVCCRLRGQYKEAICHLTVGLGKFGEINYLRSLEAECQHRLGNIKNATESFAKVGTCVNTLSILMSLSSGDNAKTRSILMELIRRQASAYSWTALADNWVRTHITNPDEEVEEGVKSTEQLNAKACAIACAVQALKIDRRAGRAWAILGKLVKPSARRLHCLQMASSCGWEVTDEDVSLSPTPCHFVGSALRECRCYDDKTKV</sequence>
<evidence type="ECO:0000256" key="1">
    <source>
        <dbReference type="ARBA" id="ARBA00022737"/>
    </source>
</evidence>
<evidence type="ECO:0000256" key="3">
    <source>
        <dbReference type="SAM" id="MobiDB-lite"/>
    </source>
</evidence>
<dbReference type="SUPFAM" id="SSF48452">
    <property type="entry name" value="TPR-like"/>
    <property type="match status" value="2"/>
</dbReference>
<dbReference type="GO" id="GO:0003341">
    <property type="term" value="P:cilium movement"/>
    <property type="evidence" value="ECO:0007669"/>
    <property type="project" value="TreeGrafter"/>
</dbReference>
<feature type="compositionally biased region" description="Polar residues" evidence="3">
    <location>
        <begin position="422"/>
        <end position="431"/>
    </location>
</feature>
<dbReference type="PANTHER" id="PTHR44314:SF1">
    <property type="entry name" value="CILIA- AND FLAGELLA-ASSOCIATED PROTEIN 70"/>
    <property type="match status" value="1"/>
</dbReference>
<dbReference type="Gene3D" id="1.25.40.10">
    <property type="entry name" value="Tetratricopeptide repeat domain"/>
    <property type="match status" value="2"/>
</dbReference>
<dbReference type="GO" id="GO:0070062">
    <property type="term" value="C:extracellular exosome"/>
    <property type="evidence" value="ECO:0007669"/>
    <property type="project" value="TreeGrafter"/>
</dbReference>
<keyword evidence="1" id="KW-0677">Repeat</keyword>
<dbReference type="PANTHER" id="PTHR44314">
    <property type="entry name" value="CILIA- AND FLAGELLA-ASSOCIATED PROTEIN 70"/>
    <property type="match status" value="1"/>
</dbReference>
<protein>
    <submittedName>
        <fullName evidence="4">SFRICE_002606</fullName>
    </submittedName>
</protein>